<sequence length="132" mass="14743">MDTSLKKLLLPTENPLLSAVDFSNGKTVGATQSPRGSGSLREVLFTNLMDKHRLSFLPPVNRGAWFRCVPPASCLPVTERNYKSHAGSARVHCDEEHRIGDEQHLRSTRPLAVLQQHCRRYLSCTTANTDET</sequence>
<protein>
    <submittedName>
        <fullName evidence="1">Uncharacterized protein</fullName>
    </submittedName>
</protein>
<organism evidence="1 2">
    <name type="scientific">Leishmania lindenbergi</name>
    <dbReference type="NCBI Taxonomy" id="651832"/>
    <lineage>
        <taxon>Eukaryota</taxon>
        <taxon>Discoba</taxon>
        <taxon>Euglenozoa</taxon>
        <taxon>Kinetoplastea</taxon>
        <taxon>Metakinetoplastina</taxon>
        <taxon>Trypanosomatida</taxon>
        <taxon>Trypanosomatidae</taxon>
        <taxon>Leishmaniinae</taxon>
        <taxon>Leishmania</taxon>
    </lineage>
</organism>
<proteinExistence type="predicted"/>
<dbReference type="Proteomes" id="UP001500131">
    <property type="component" value="Unassembled WGS sequence"/>
</dbReference>
<reference evidence="1 2" key="1">
    <citation type="submission" date="2024-02" db="EMBL/GenBank/DDBJ databases">
        <title>FIRST GENOME SEQUENCES OF Leishmania (Viannia) shawi, Leishmania (Viannia) lindenbergi AND Leishmania (Viannia) utingensis.</title>
        <authorList>
            <person name="Resadore F."/>
            <person name="Custodio M.G.F."/>
            <person name="Boite M.C."/>
            <person name="Cupolillo E."/>
            <person name="Ferreira G.E.M."/>
        </authorList>
    </citation>
    <scope>NUCLEOTIDE SEQUENCE [LARGE SCALE GENOMIC DNA]</scope>
    <source>
        <strain evidence="1 2">MHOM/BR/1966/M15733</strain>
    </source>
</reference>
<evidence type="ECO:0000313" key="2">
    <source>
        <dbReference type="Proteomes" id="UP001500131"/>
    </source>
</evidence>
<comment type="caution">
    <text evidence="1">The sequence shown here is derived from an EMBL/GenBank/DDBJ whole genome shotgun (WGS) entry which is preliminary data.</text>
</comment>
<evidence type="ECO:0000313" key="1">
    <source>
        <dbReference type="EMBL" id="KAL0513702.1"/>
    </source>
</evidence>
<keyword evidence="2" id="KW-1185">Reference proteome</keyword>
<name>A0AAW3AVQ5_9TRYP</name>
<accession>A0AAW3AVQ5</accession>
<dbReference type="AlphaFoldDB" id="A0AAW3AVQ5"/>
<dbReference type="EMBL" id="JBAMZK010000004">
    <property type="protein sequence ID" value="KAL0513702.1"/>
    <property type="molecule type" value="Genomic_DNA"/>
</dbReference>
<gene>
    <name evidence="1" type="ORF">Q4I31_000873</name>
</gene>